<dbReference type="ExpressionAtlas" id="A0A2K3D4T6">
    <property type="expression patterns" value="baseline and differential"/>
</dbReference>
<organism evidence="3 4">
    <name type="scientific">Chlamydomonas reinhardtii</name>
    <name type="common">Chlamydomonas smithii</name>
    <dbReference type="NCBI Taxonomy" id="3055"/>
    <lineage>
        <taxon>Eukaryota</taxon>
        <taxon>Viridiplantae</taxon>
        <taxon>Chlorophyta</taxon>
        <taxon>core chlorophytes</taxon>
        <taxon>Chlorophyceae</taxon>
        <taxon>CS clade</taxon>
        <taxon>Chlamydomonadales</taxon>
        <taxon>Chlamydomonadaceae</taxon>
        <taxon>Chlamydomonas</taxon>
    </lineage>
</organism>
<evidence type="ECO:0000256" key="1">
    <source>
        <dbReference type="ARBA" id="ARBA00022737"/>
    </source>
</evidence>
<dbReference type="Gene3D" id="1.25.10.10">
    <property type="entry name" value="Leucine-rich Repeat Variant"/>
    <property type="match status" value="2"/>
</dbReference>
<dbReference type="KEGG" id="cre:CHLRE_12g530750v5"/>
<dbReference type="PaxDb" id="3055-EDP03610"/>
<dbReference type="GO" id="GO:0019888">
    <property type="term" value="F:protein phosphatase regulator activity"/>
    <property type="evidence" value="ECO:0000318"/>
    <property type="project" value="GO_Central"/>
</dbReference>
<dbReference type="GO" id="GO:0005737">
    <property type="term" value="C:cytoplasm"/>
    <property type="evidence" value="ECO:0000318"/>
    <property type="project" value="GO_Central"/>
</dbReference>
<dbReference type="RefSeq" id="XP_001693041.2">
    <property type="nucleotide sequence ID" value="XM_001692989.2"/>
</dbReference>
<proteinExistence type="predicted"/>
<keyword evidence="1" id="KW-0677">Repeat</keyword>
<dbReference type="InParanoid" id="A0A2K3D4T6"/>
<dbReference type="AlphaFoldDB" id="A0A2K3D4T6"/>
<protein>
    <submittedName>
        <fullName evidence="3">Uncharacterized protein</fullName>
    </submittedName>
</protein>
<evidence type="ECO:0000313" key="3">
    <source>
        <dbReference type="EMBL" id="PNW75537.1"/>
    </source>
</evidence>
<dbReference type="OrthoDB" id="539904at2759"/>
<keyword evidence="4" id="KW-1185">Reference proteome</keyword>
<dbReference type="SUPFAM" id="SSF48371">
    <property type="entry name" value="ARM repeat"/>
    <property type="match status" value="1"/>
</dbReference>
<dbReference type="InterPro" id="IPR011989">
    <property type="entry name" value="ARM-like"/>
</dbReference>
<feature type="region of interest" description="Disordered" evidence="2">
    <location>
        <begin position="435"/>
        <end position="455"/>
    </location>
</feature>
<dbReference type="InterPro" id="IPR016024">
    <property type="entry name" value="ARM-type_fold"/>
</dbReference>
<dbReference type="Proteomes" id="UP000006906">
    <property type="component" value="Chromosome 12"/>
</dbReference>
<dbReference type="InterPro" id="IPR051023">
    <property type="entry name" value="PP2A_Regulatory_Subunit_A"/>
</dbReference>
<reference evidence="3 4" key="1">
    <citation type="journal article" date="2007" name="Science">
        <title>The Chlamydomonas genome reveals the evolution of key animal and plant functions.</title>
        <authorList>
            <person name="Merchant S.S."/>
            <person name="Prochnik S.E."/>
            <person name="Vallon O."/>
            <person name="Harris E.H."/>
            <person name="Karpowicz S.J."/>
            <person name="Witman G.B."/>
            <person name="Terry A."/>
            <person name="Salamov A."/>
            <person name="Fritz-Laylin L.K."/>
            <person name="Marechal-Drouard L."/>
            <person name="Marshall W.F."/>
            <person name="Qu L.H."/>
            <person name="Nelson D.R."/>
            <person name="Sanderfoot A.A."/>
            <person name="Spalding M.H."/>
            <person name="Kapitonov V.V."/>
            <person name="Ren Q."/>
            <person name="Ferris P."/>
            <person name="Lindquist E."/>
            <person name="Shapiro H."/>
            <person name="Lucas S.M."/>
            <person name="Grimwood J."/>
            <person name="Schmutz J."/>
            <person name="Cardol P."/>
            <person name="Cerutti H."/>
            <person name="Chanfreau G."/>
            <person name="Chen C.L."/>
            <person name="Cognat V."/>
            <person name="Croft M.T."/>
            <person name="Dent R."/>
            <person name="Dutcher S."/>
            <person name="Fernandez E."/>
            <person name="Fukuzawa H."/>
            <person name="Gonzalez-Ballester D."/>
            <person name="Gonzalez-Halphen D."/>
            <person name="Hallmann A."/>
            <person name="Hanikenne M."/>
            <person name="Hippler M."/>
            <person name="Inwood W."/>
            <person name="Jabbari K."/>
            <person name="Kalanon M."/>
            <person name="Kuras R."/>
            <person name="Lefebvre P.A."/>
            <person name="Lemaire S.D."/>
            <person name="Lobanov A.V."/>
            <person name="Lohr M."/>
            <person name="Manuell A."/>
            <person name="Meier I."/>
            <person name="Mets L."/>
            <person name="Mittag M."/>
            <person name="Mittelmeier T."/>
            <person name="Moroney J.V."/>
            <person name="Moseley J."/>
            <person name="Napoli C."/>
            <person name="Nedelcu A.M."/>
            <person name="Niyogi K."/>
            <person name="Novoselov S.V."/>
            <person name="Paulsen I.T."/>
            <person name="Pazour G."/>
            <person name="Purton S."/>
            <person name="Ral J.P."/>
            <person name="Riano-Pachon D.M."/>
            <person name="Riekhof W."/>
            <person name="Rymarquis L."/>
            <person name="Schroda M."/>
            <person name="Stern D."/>
            <person name="Umen J."/>
            <person name="Willows R."/>
            <person name="Wilson N."/>
            <person name="Zimmer S.L."/>
            <person name="Allmer J."/>
            <person name="Balk J."/>
            <person name="Bisova K."/>
            <person name="Chen C.J."/>
            <person name="Elias M."/>
            <person name="Gendler K."/>
            <person name="Hauser C."/>
            <person name="Lamb M.R."/>
            <person name="Ledford H."/>
            <person name="Long J.C."/>
            <person name="Minagawa J."/>
            <person name="Page M.D."/>
            <person name="Pan J."/>
            <person name="Pootakham W."/>
            <person name="Roje S."/>
            <person name="Rose A."/>
            <person name="Stahlberg E."/>
            <person name="Terauchi A.M."/>
            <person name="Yang P."/>
            <person name="Ball S."/>
            <person name="Bowler C."/>
            <person name="Dieckmann C.L."/>
            <person name="Gladyshev V.N."/>
            <person name="Green P."/>
            <person name="Jorgensen R."/>
            <person name="Mayfield S."/>
            <person name="Mueller-Roeber B."/>
            <person name="Rajamani S."/>
            <person name="Sayre R.T."/>
            <person name="Brokstein P."/>
            <person name="Dubchak I."/>
            <person name="Goodstein D."/>
            <person name="Hornick L."/>
            <person name="Huang Y.W."/>
            <person name="Jhaveri J."/>
            <person name="Luo Y."/>
            <person name="Martinez D."/>
            <person name="Ngau W.C."/>
            <person name="Otillar B."/>
            <person name="Poliakov A."/>
            <person name="Porter A."/>
            <person name="Szajkowski L."/>
            <person name="Werner G."/>
            <person name="Zhou K."/>
            <person name="Grigoriev I.V."/>
            <person name="Rokhsar D.S."/>
            <person name="Grossman A.R."/>
        </authorList>
    </citation>
    <scope>NUCLEOTIDE SEQUENCE [LARGE SCALE GENOMIC DNA]</scope>
    <source>
        <strain evidence="4">CC-503</strain>
    </source>
</reference>
<dbReference type="EMBL" id="CM008973">
    <property type="protein sequence ID" value="PNW75537.1"/>
    <property type="molecule type" value="Genomic_DNA"/>
</dbReference>
<evidence type="ECO:0000256" key="2">
    <source>
        <dbReference type="SAM" id="MobiDB-lite"/>
    </source>
</evidence>
<dbReference type="GeneID" id="5718588"/>
<gene>
    <name evidence="3" type="ORF">CHLRE_12g530750v5</name>
</gene>
<dbReference type="PANTHER" id="PTHR10648:SF1">
    <property type="entry name" value="SERINE_THREONINE-PROTEIN PHOSPHATASE 4 REGULATORY SUBUNIT 1"/>
    <property type="match status" value="1"/>
</dbReference>
<evidence type="ECO:0000313" key="4">
    <source>
        <dbReference type="Proteomes" id="UP000006906"/>
    </source>
</evidence>
<dbReference type="STRING" id="3055.A0A2K3D4T6"/>
<name>A0A2K3D4T6_CHLRE</name>
<accession>A0A2K3D4T6</accession>
<dbReference type="PANTHER" id="PTHR10648">
    <property type="entry name" value="SERINE/THREONINE-PROTEIN PHOSPHATASE PP2A 65 KDA REGULATORY SUBUNIT"/>
    <property type="match status" value="1"/>
</dbReference>
<dbReference type="Gramene" id="PNW75537">
    <property type="protein sequence ID" value="PNW75537"/>
    <property type="gene ID" value="CHLRE_12g530750v5"/>
</dbReference>
<sequence length="523" mass="52758">MVREAQLAALDSVCGVLPASSVHPLLARLCRAADSGLEKAAGHSGGGSGGKAGGDAALMALSMLAVAVRHMPPERGLATAHSLATKLSANADLRVREALASVLPHLFSNFARLPGALEQMCALFSKLCEDKVWSVQQACARVVPDVSEQCSRAACDVSTGAPASTSGSADAALAARCDGLQRGVLEGEYLGRLLPASSQWVVTAARQVAGAAIAGLRPGLTADLLPRLLDAFCAASAAVGQGAVEVKRACAAAFADVLAKAGHAHWPQLHPVWGRLLRQADGATLCNAVGGAERVVRVLAAGPLGASGAAQEVVGGQLQEVLRANLHAVAPAVCEEMAGLLAVCPPELQRQVLEVLPALCEPPAAGSGRCGDWRPRLCLARQLHATVCAVAAPGAAGPDAAATVARCAVQLCGDPVWSVRQAAAAQVGLILGQASPPPPLNQDAEDGAATPGSSAATTVALTETQRSWLQRLSGVESCEGLPGLGVEALQVLSSWLGAAVGGTRAEESLAVTACCAAFASQAC</sequence>